<name>A0A420I673_9PEZI</name>
<dbReference type="Proteomes" id="UP000283383">
    <property type="component" value="Unassembled WGS sequence"/>
</dbReference>
<organism evidence="2 3">
    <name type="scientific">Golovinomyces cichoracearum</name>
    <dbReference type="NCBI Taxonomy" id="62708"/>
    <lineage>
        <taxon>Eukaryota</taxon>
        <taxon>Fungi</taxon>
        <taxon>Dikarya</taxon>
        <taxon>Ascomycota</taxon>
        <taxon>Pezizomycotina</taxon>
        <taxon>Leotiomycetes</taxon>
        <taxon>Erysiphales</taxon>
        <taxon>Erysiphaceae</taxon>
        <taxon>Golovinomyces</taxon>
    </lineage>
</organism>
<evidence type="ECO:0000256" key="1">
    <source>
        <dbReference type="SAM" id="MobiDB-lite"/>
    </source>
</evidence>
<feature type="non-terminal residue" evidence="2">
    <location>
        <position position="1"/>
    </location>
</feature>
<dbReference type="EMBL" id="MCBQ01012495">
    <property type="protein sequence ID" value="RKF65207.1"/>
    <property type="molecule type" value="Genomic_DNA"/>
</dbReference>
<sequence>SSPRLCKTPGNNIIHLNLPNKPQTESIWATVVLKGQKKARILTDHNAESVSNTNTKQKAQQHDFQSLKNNTVSTQPYRGKSSSQEHLDQRFFLRLSQGHEWRKLSPAGIRALLV</sequence>
<evidence type="ECO:0000313" key="2">
    <source>
        <dbReference type="EMBL" id="RKF65207.1"/>
    </source>
</evidence>
<feature type="region of interest" description="Disordered" evidence="1">
    <location>
        <begin position="43"/>
        <end position="84"/>
    </location>
</feature>
<protein>
    <submittedName>
        <fullName evidence="2">Putative eka-like protein</fullName>
    </submittedName>
</protein>
<evidence type="ECO:0000313" key="3">
    <source>
        <dbReference type="Proteomes" id="UP000283383"/>
    </source>
</evidence>
<accession>A0A420I673</accession>
<comment type="caution">
    <text evidence="2">The sequence shown here is derived from an EMBL/GenBank/DDBJ whole genome shotgun (WGS) entry which is preliminary data.</text>
</comment>
<keyword evidence="3" id="KW-1185">Reference proteome</keyword>
<dbReference type="AlphaFoldDB" id="A0A420I673"/>
<feature type="compositionally biased region" description="Polar residues" evidence="1">
    <location>
        <begin position="48"/>
        <end position="82"/>
    </location>
</feature>
<reference evidence="2 3" key="1">
    <citation type="journal article" date="2018" name="BMC Genomics">
        <title>Comparative genome analyses reveal sequence features reflecting distinct modes of host-adaptation between dicot and monocot powdery mildew.</title>
        <authorList>
            <person name="Wu Y."/>
            <person name="Ma X."/>
            <person name="Pan Z."/>
            <person name="Kale S.D."/>
            <person name="Song Y."/>
            <person name="King H."/>
            <person name="Zhang Q."/>
            <person name="Presley C."/>
            <person name="Deng X."/>
            <person name="Wei C.I."/>
            <person name="Xiao S."/>
        </authorList>
    </citation>
    <scope>NUCLEOTIDE SEQUENCE [LARGE SCALE GENOMIC DNA]</scope>
    <source>
        <strain evidence="2">UMSG3</strain>
    </source>
</reference>
<gene>
    <name evidence="2" type="ORF">GcM3_124028</name>
</gene>
<proteinExistence type="predicted"/>